<dbReference type="AlphaFoldDB" id="A0A0A9EL09"/>
<reference evidence="1" key="1">
    <citation type="submission" date="2014-09" db="EMBL/GenBank/DDBJ databases">
        <authorList>
            <person name="Magalhaes I.L.F."/>
            <person name="Oliveira U."/>
            <person name="Santos F.R."/>
            <person name="Vidigal T.H.D.A."/>
            <person name="Brescovit A.D."/>
            <person name="Santos A.J."/>
        </authorList>
    </citation>
    <scope>NUCLEOTIDE SEQUENCE</scope>
    <source>
        <tissue evidence="1">Shoot tissue taken approximately 20 cm above the soil surface</tissue>
    </source>
</reference>
<reference evidence="1" key="2">
    <citation type="journal article" date="2015" name="Data Brief">
        <title>Shoot transcriptome of the giant reed, Arundo donax.</title>
        <authorList>
            <person name="Barrero R.A."/>
            <person name="Guerrero F.D."/>
            <person name="Moolhuijzen P."/>
            <person name="Goolsby J.A."/>
            <person name="Tidwell J."/>
            <person name="Bellgard S.E."/>
            <person name="Bellgard M.I."/>
        </authorList>
    </citation>
    <scope>NUCLEOTIDE SEQUENCE</scope>
    <source>
        <tissue evidence="1">Shoot tissue taken approximately 20 cm above the soil surface</tissue>
    </source>
</reference>
<organism evidence="1">
    <name type="scientific">Arundo donax</name>
    <name type="common">Giant reed</name>
    <name type="synonym">Donax arundinaceus</name>
    <dbReference type="NCBI Taxonomy" id="35708"/>
    <lineage>
        <taxon>Eukaryota</taxon>
        <taxon>Viridiplantae</taxon>
        <taxon>Streptophyta</taxon>
        <taxon>Embryophyta</taxon>
        <taxon>Tracheophyta</taxon>
        <taxon>Spermatophyta</taxon>
        <taxon>Magnoliopsida</taxon>
        <taxon>Liliopsida</taxon>
        <taxon>Poales</taxon>
        <taxon>Poaceae</taxon>
        <taxon>PACMAD clade</taxon>
        <taxon>Arundinoideae</taxon>
        <taxon>Arundineae</taxon>
        <taxon>Arundo</taxon>
    </lineage>
</organism>
<sequence length="71" mass="7839">MWPPEGNPVLREYAIKVPKSHSVMENDTPGCHSCSAGHSPVNSPIALRCRSTRSSNLFKKNEVLDRYIDGG</sequence>
<proteinExistence type="predicted"/>
<evidence type="ECO:0000313" key="1">
    <source>
        <dbReference type="EMBL" id="JAD99668.1"/>
    </source>
</evidence>
<name>A0A0A9EL09_ARUDO</name>
<accession>A0A0A9EL09</accession>
<protein>
    <submittedName>
        <fullName evidence="1">Uncharacterized protein</fullName>
    </submittedName>
</protein>
<dbReference type="EMBL" id="GBRH01198227">
    <property type="protein sequence ID" value="JAD99668.1"/>
    <property type="molecule type" value="Transcribed_RNA"/>
</dbReference>